<dbReference type="AlphaFoldDB" id="A0A183IT20"/>
<dbReference type="CDD" id="cd00190">
    <property type="entry name" value="Tryp_SPc"/>
    <property type="match status" value="1"/>
</dbReference>
<dbReference type="InterPro" id="IPR033116">
    <property type="entry name" value="TRYPSIN_SER"/>
</dbReference>
<proteinExistence type="predicted"/>
<dbReference type="FunFam" id="2.40.10.10:FF:000003">
    <property type="entry name" value="Transmembrane serine protease 3"/>
    <property type="match status" value="1"/>
</dbReference>
<dbReference type="GO" id="GO:0004252">
    <property type="term" value="F:serine-type endopeptidase activity"/>
    <property type="evidence" value="ECO:0007669"/>
    <property type="project" value="InterPro"/>
</dbReference>
<dbReference type="InterPro" id="IPR018114">
    <property type="entry name" value="TRYPSIN_HIS"/>
</dbReference>
<sequence>MEMRGEAREVSTSCAEYRCGKPYNISQQKDAGTAEHRIAGGTDALPGQWPWVVALYKKARLICAGSLIEDNFVLTAAHCVYSNQNPSIYTVLVGSTHLRNASRVDIVKIYVHPLFNKVMPRAYDVALLKLSENLDMGPNVGLLCLPVAPPTNMEKCTVVGWGYLSEDGIPSDSLQEIQVPVVPNVVCNDIYHYAGMVHRTMLCAGYDEGIKDACQAMHVGMFQGDSGGPLACLYNDTWYSQGVVSWGYGCARPMRLGVYARTLAMKTWIQSTVTNRRRH</sequence>
<keyword evidence="4" id="KW-1015">Disulfide bond</keyword>
<dbReference type="OrthoDB" id="5912168at2759"/>
<evidence type="ECO:0000256" key="4">
    <source>
        <dbReference type="ARBA" id="ARBA00023157"/>
    </source>
</evidence>
<dbReference type="PANTHER" id="PTHR24252">
    <property type="entry name" value="ACROSIN-RELATED"/>
    <property type="match status" value="1"/>
</dbReference>
<dbReference type="PROSITE" id="PS00135">
    <property type="entry name" value="TRYPSIN_SER"/>
    <property type="match status" value="1"/>
</dbReference>
<dbReference type="SMART" id="SM00020">
    <property type="entry name" value="Tryp_SPc"/>
    <property type="match status" value="1"/>
</dbReference>
<keyword evidence="1 5" id="KW-0645">Protease</keyword>
<dbReference type="PROSITE" id="PS50240">
    <property type="entry name" value="TRYPSIN_DOM"/>
    <property type="match status" value="1"/>
</dbReference>
<dbReference type="EMBL" id="UZAM01010031">
    <property type="protein sequence ID" value="VDP10782.1"/>
    <property type="molecule type" value="Genomic_DNA"/>
</dbReference>
<dbReference type="Pfam" id="PF00089">
    <property type="entry name" value="Trypsin"/>
    <property type="match status" value="1"/>
</dbReference>
<protein>
    <submittedName>
        <fullName evidence="9">Peptidase S1 domain-containing protein</fullName>
    </submittedName>
</protein>
<dbReference type="PRINTS" id="PR00722">
    <property type="entry name" value="CHYMOTRYPSIN"/>
</dbReference>
<keyword evidence="3 5" id="KW-0720">Serine protease</keyword>
<feature type="domain" description="Peptidase S1" evidence="6">
    <location>
        <begin position="38"/>
        <end position="274"/>
    </location>
</feature>
<dbReference type="InterPro" id="IPR009003">
    <property type="entry name" value="Peptidase_S1_PA"/>
</dbReference>
<dbReference type="InterPro" id="IPR043504">
    <property type="entry name" value="Peptidase_S1_PA_chymotrypsin"/>
</dbReference>
<dbReference type="WBParaSite" id="SBAD_0000703001-mRNA-1">
    <property type="protein sequence ID" value="SBAD_0000703001-mRNA-1"/>
    <property type="gene ID" value="SBAD_0000703001"/>
</dbReference>
<evidence type="ECO:0000259" key="6">
    <source>
        <dbReference type="PROSITE" id="PS50240"/>
    </source>
</evidence>
<evidence type="ECO:0000313" key="9">
    <source>
        <dbReference type="WBParaSite" id="SBAD_0000703001-mRNA-1"/>
    </source>
</evidence>
<gene>
    <name evidence="7" type="ORF">SBAD_LOCUS6767</name>
</gene>
<reference evidence="7 8" key="2">
    <citation type="submission" date="2018-11" db="EMBL/GenBank/DDBJ databases">
        <authorList>
            <consortium name="Pathogen Informatics"/>
        </authorList>
    </citation>
    <scope>NUCLEOTIDE SEQUENCE [LARGE SCALE GENOMIC DNA]</scope>
</reference>
<evidence type="ECO:0000313" key="7">
    <source>
        <dbReference type="EMBL" id="VDP10782.1"/>
    </source>
</evidence>
<evidence type="ECO:0000256" key="1">
    <source>
        <dbReference type="ARBA" id="ARBA00022670"/>
    </source>
</evidence>
<keyword evidence="8" id="KW-1185">Reference proteome</keyword>
<reference evidence="9" key="1">
    <citation type="submission" date="2016-06" db="UniProtKB">
        <authorList>
            <consortium name="WormBaseParasite"/>
        </authorList>
    </citation>
    <scope>IDENTIFICATION</scope>
</reference>
<evidence type="ECO:0000256" key="5">
    <source>
        <dbReference type="RuleBase" id="RU363034"/>
    </source>
</evidence>
<evidence type="ECO:0000313" key="8">
    <source>
        <dbReference type="Proteomes" id="UP000270296"/>
    </source>
</evidence>
<dbReference type="InterPro" id="IPR001254">
    <property type="entry name" value="Trypsin_dom"/>
</dbReference>
<evidence type="ECO:0000256" key="2">
    <source>
        <dbReference type="ARBA" id="ARBA00022801"/>
    </source>
</evidence>
<dbReference type="PROSITE" id="PS00134">
    <property type="entry name" value="TRYPSIN_HIS"/>
    <property type="match status" value="1"/>
</dbReference>
<dbReference type="InterPro" id="IPR001314">
    <property type="entry name" value="Peptidase_S1A"/>
</dbReference>
<name>A0A183IT20_9BILA</name>
<organism evidence="9">
    <name type="scientific">Soboliphyme baturini</name>
    <dbReference type="NCBI Taxonomy" id="241478"/>
    <lineage>
        <taxon>Eukaryota</taxon>
        <taxon>Metazoa</taxon>
        <taxon>Ecdysozoa</taxon>
        <taxon>Nematoda</taxon>
        <taxon>Enoplea</taxon>
        <taxon>Dorylaimia</taxon>
        <taxon>Dioctophymatida</taxon>
        <taxon>Dioctophymatoidea</taxon>
        <taxon>Soboliphymatidae</taxon>
        <taxon>Soboliphyme</taxon>
    </lineage>
</organism>
<dbReference type="PANTHER" id="PTHR24252:SF7">
    <property type="entry name" value="HYALIN"/>
    <property type="match status" value="1"/>
</dbReference>
<keyword evidence="2 5" id="KW-0378">Hydrolase</keyword>
<accession>A0A183IT20</accession>
<dbReference type="Proteomes" id="UP000270296">
    <property type="component" value="Unassembled WGS sequence"/>
</dbReference>
<dbReference type="SUPFAM" id="SSF50494">
    <property type="entry name" value="Trypsin-like serine proteases"/>
    <property type="match status" value="1"/>
</dbReference>
<dbReference type="GO" id="GO:0006508">
    <property type="term" value="P:proteolysis"/>
    <property type="evidence" value="ECO:0007669"/>
    <property type="project" value="UniProtKB-KW"/>
</dbReference>
<evidence type="ECO:0000256" key="3">
    <source>
        <dbReference type="ARBA" id="ARBA00022825"/>
    </source>
</evidence>
<dbReference type="Gene3D" id="2.40.10.10">
    <property type="entry name" value="Trypsin-like serine proteases"/>
    <property type="match status" value="1"/>
</dbReference>